<comment type="cofactor">
    <cofactor evidence="1 10">
        <name>pyridoxal 5'-phosphate</name>
        <dbReference type="ChEBI" id="CHEBI:597326"/>
    </cofactor>
</comment>
<feature type="domain" description="Aminotransferase class V" evidence="11">
    <location>
        <begin position="5"/>
        <end position="366"/>
    </location>
</feature>
<dbReference type="Gene3D" id="3.40.640.10">
    <property type="entry name" value="Type I PLP-dependent aspartate aminotransferase-like (Major domain)"/>
    <property type="match status" value="1"/>
</dbReference>
<gene>
    <name evidence="12" type="ORF">ATL39_2289</name>
</gene>
<evidence type="ECO:0000256" key="7">
    <source>
        <dbReference type="ARBA" id="ARBA00023004"/>
    </source>
</evidence>
<dbReference type="RefSeq" id="WP_281270894.1">
    <property type="nucleotide sequence ID" value="NZ_RAPK01000009.1"/>
</dbReference>
<dbReference type="PIRSF" id="PIRSF005572">
    <property type="entry name" value="NifS"/>
    <property type="match status" value="1"/>
</dbReference>
<evidence type="ECO:0000256" key="1">
    <source>
        <dbReference type="ARBA" id="ARBA00001933"/>
    </source>
</evidence>
<reference evidence="12 13" key="1">
    <citation type="submission" date="2018-09" db="EMBL/GenBank/DDBJ databases">
        <title>Genomic Encyclopedia of Archaeal and Bacterial Type Strains, Phase II (KMG-II): from individual species to whole genera.</title>
        <authorList>
            <person name="Goeker M."/>
        </authorList>
    </citation>
    <scope>NUCLEOTIDE SEQUENCE [LARGE SCALE GENOMIC DNA]</scope>
    <source>
        <strain evidence="12 13">DSM 17008</strain>
    </source>
</reference>
<evidence type="ECO:0000256" key="3">
    <source>
        <dbReference type="ARBA" id="ARBA00012239"/>
    </source>
</evidence>
<dbReference type="EMBL" id="RAPK01000009">
    <property type="protein sequence ID" value="RKD73086.1"/>
    <property type="molecule type" value="Genomic_DNA"/>
</dbReference>
<dbReference type="Gene3D" id="3.90.1150.10">
    <property type="entry name" value="Aspartate Aminotransferase, domain 1"/>
    <property type="match status" value="1"/>
</dbReference>
<evidence type="ECO:0000313" key="12">
    <source>
        <dbReference type="EMBL" id="RKD73086.1"/>
    </source>
</evidence>
<dbReference type="EC" id="2.8.1.7" evidence="3"/>
<dbReference type="PANTHER" id="PTHR11601:SF34">
    <property type="entry name" value="CYSTEINE DESULFURASE"/>
    <property type="match status" value="1"/>
</dbReference>
<keyword evidence="5" id="KW-0479">Metal-binding</keyword>
<keyword evidence="6" id="KW-0663">Pyridoxal phosphate</keyword>
<dbReference type="InterPro" id="IPR015422">
    <property type="entry name" value="PyrdxlP-dep_Trfase_small"/>
</dbReference>
<dbReference type="PROSITE" id="PS00595">
    <property type="entry name" value="AA_TRANSFER_CLASS_5"/>
    <property type="match status" value="1"/>
</dbReference>
<evidence type="ECO:0000256" key="9">
    <source>
        <dbReference type="ARBA" id="ARBA00050776"/>
    </source>
</evidence>
<dbReference type="Gene3D" id="1.10.260.50">
    <property type="match status" value="1"/>
</dbReference>
<dbReference type="Proteomes" id="UP000285120">
    <property type="component" value="Unassembled WGS sequence"/>
</dbReference>
<dbReference type="Pfam" id="PF00266">
    <property type="entry name" value="Aminotran_5"/>
    <property type="match status" value="1"/>
</dbReference>
<keyword evidence="8" id="KW-0411">Iron-sulfur</keyword>
<evidence type="ECO:0000259" key="11">
    <source>
        <dbReference type="Pfam" id="PF00266"/>
    </source>
</evidence>
<dbReference type="InterPro" id="IPR016454">
    <property type="entry name" value="Cysteine_dSase"/>
</dbReference>
<keyword evidence="4" id="KW-0808">Transferase</keyword>
<dbReference type="InterPro" id="IPR020578">
    <property type="entry name" value="Aminotrans_V_PyrdxlP_BS"/>
</dbReference>
<evidence type="ECO:0000256" key="2">
    <source>
        <dbReference type="ARBA" id="ARBA00006490"/>
    </source>
</evidence>
<dbReference type="FunFam" id="3.40.640.10:FF:000084">
    <property type="entry name" value="IscS-like cysteine desulfurase"/>
    <property type="match status" value="1"/>
</dbReference>
<dbReference type="GO" id="GO:0051536">
    <property type="term" value="F:iron-sulfur cluster binding"/>
    <property type="evidence" value="ECO:0007669"/>
    <property type="project" value="UniProtKB-KW"/>
</dbReference>
<comment type="similarity">
    <text evidence="2">Belongs to the class-V pyridoxal-phosphate-dependent aminotransferase family. NifS/IscS subfamily.</text>
</comment>
<keyword evidence="7" id="KW-0408">Iron</keyword>
<dbReference type="NCBIfam" id="NF002806">
    <property type="entry name" value="PRK02948.1"/>
    <property type="match status" value="1"/>
</dbReference>
<dbReference type="GO" id="GO:0031071">
    <property type="term" value="F:cysteine desulfurase activity"/>
    <property type="evidence" value="ECO:0007669"/>
    <property type="project" value="UniProtKB-EC"/>
</dbReference>
<dbReference type="PANTHER" id="PTHR11601">
    <property type="entry name" value="CYSTEINE DESULFURYLASE FAMILY MEMBER"/>
    <property type="match status" value="1"/>
</dbReference>
<accession>A0A419V3X7</accession>
<evidence type="ECO:0000256" key="4">
    <source>
        <dbReference type="ARBA" id="ARBA00022679"/>
    </source>
</evidence>
<protein>
    <recommendedName>
        <fullName evidence="3">cysteine desulfurase</fullName>
        <ecNumber evidence="3">2.8.1.7</ecNumber>
    </recommendedName>
</protein>
<name>A0A419V3X7_9BACL</name>
<dbReference type="InterPro" id="IPR015424">
    <property type="entry name" value="PyrdxlP-dep_Trfase"/>
</dbReference>
<dbReference type="AlphaFoldDB" id="A0A419V3X7"/>
<sequence length="378" mass="40911">MASAIYLDHAATTPMLPEVIETITKSMQDSYGNASSIHRMGRDARKQLDKARSMLAETIRADARDIVFTSGGTEANNLALTGYARANKENGKHIITSAVEHHAVLHPLEKLQQEGFDVTFLPVDQTGAVSLDQLKAAFREDTILVSIMHSNNETGVLQPVEDIAAFVKNTRAAMHTDAVQSYGLSNLDVEKLGVDMLSVSAHKINGPKGTGFLYIRRGTLVDPLHAGGEQERRKRAGTENVPGAAGFAKAAEEKTLSREQAAADLSALKKHFLSRLEEEAVSFAVNGEVSRTQPHIVNIYLPGVQMESFLVQLDMEGIYASSGSACTAGSMQPSHVIEAMYPGEERAYSSIRFSFGIGNTLEEIDKTAAVIGKIIKRS</sequence>
<comment type="catalytic activity">
    <reaction evidence="9">
        <text>(sulfur carrier)-H + L-cysteine = (sulfur carrier)-SH + L-alanine</text>
        <dbReference type="Rhea" id="RHEA:43892"/>
        <dbReference type="Rhea" id="RHEA-COMP:14737"/>
        <dbReference type="Rhea" id="RHEA-COMP:14739"/>
        <dbReference type="ChEBI" id="CHEBI:29917"/>
        <dbReference type="ChEBI" id="CHEBI:35235"/>
        <dbReference type="ChEBI" id="CHEBI:57972"/>
        <dbReference type="ChEBI" id="CHEBI:64428"/>
        <dbReference type="EC" id="2.8.1.7"/>
    </reaction>
</comment>
<evidence type="ECO:0000256" key="8">
    <source>
        <dbReference type="ARBA" id="ARBA00023014"/>
    </source>
</evidence>
<evidence type="ECO:0000256" key="6">
    <source>
        <dbReference type="ARBA" id="ARBA00022898"/>
    </source>
</evidence>
<evidence type="ECO:0000256" key="10">
    <source>
        <dbReference type="RuleBase" id="RU004504"/>
    </source>
</evidence>
<dbReference type="InterPro" id="IPR015421">
    <property type="entry name" value="PyrdxlP-dep_Trfase_major"/>
</dbReference>
<evidence type="ECO:0000313" key="13">
    <source>
        <dbReference type="Proteomes" id="UP000285120"/>
    </source>
</evidence>
<dbReference type="GO" id="GO:0046872">
    <property type="term" value="F:metal ion binding"/>
    <property type="evidence" value="ECO:0007669"/>
    <property type="project" value="UniProtKB-KW"/>
</dbReference>
<comment type="caution">
    <text evidence="12">The sequence shown here is derived from an EMBL/GenBank/DDBJ whole genome shotgun (WGS) entry which is preliminary data.</text>
</comment>
<dbReference type="SUPFAM" id="SSF53383">
    <property type="entry name" value="PLP-dependent transferases"/>
    <property type="match status" value="1"/>
</dbReference>
<dbReference type="InterPro" id="IPR000192">
    <property type="entry name" value="Aminotrans_V_dom"/>
</dbReference>
<proteinExistence type="inferred from homology"/>
<organism evidence="12 13">
    <name type="scientific">Sinobaca qinghaiensis</name>
    <dbReference type="NCBI Taxonomy" id="342944"/>
    <lineage>
        <taxon>Bacteria</taxon>
        <taxon>Bacillati</taxon>
        <taxon>Bacillota</taxon>
        <taxon>Bacilli</taxon>
        <taxon>Bacillales</taxon>
        <taxon>Sporolactobacillaceae</taxon>
        <taxon>Sinobaca</taxon>
    </lineage>
</organism>
<keyword evidence="13" id="KW-1185">Reference proteome</keyword>
<evidence type="ECO:0000256" key="5">
    <source>
        <dbReference type="ARBA" id="ARBA00022723"/>
    </source>
</evidence>